<evidence type="ECO:0000259" key="2">
    <source>
        <dbReference type="Pfam" id="PF01182"/>
    </source>
</evidence>
<keyword evidence="4" id="KW-1185">Reference proteome</keyword>
<dbReference type="PANTHER" id="PTHR11280:SF6">
    <property type="entry name" value="GLUCOSAMINE-6-PHOSPHATE ISOMERASE NAGB"/>
    <property type="match status" value="1"/>
</dbReference>
<dbReference type="CDD" id="cd01399">
    <property type="entry name" value="GlcN6P_deaminase"/>
    <property type="match status" value="1"/>
</dbReference>
<organism evidence="3 4">
    <name type="scientific">Paenibacillus elgii</name>
    <dbReference type="NCBI Taxonomy" id="189691"/>
    <lineage>
        <taxon>Bacteria</taxon>
        <taxon>Bacillati</taxon>
        <taxon>Bacillota</taxon>
        <taxon>Bacilli</taxon>
        <taxon>Bacillales</taxon>
        <taxon>Paenibacillaceae</taxon>
        <taxon>Paenibacillus</taxon>
    </lineage>
</organism>
<name>A0A163UWR9_9BACL</name>
<dbReference type="Pfam" id="PF01182">
    <property type="entry name" value="Glucosamine_iso"/>
    <property type="match status" value="1"/>
</dbReference>
<dbReference type="RefSeq" id="WP_063186190.1">
    <property type="nucleotide sequence ID" value="NZ_LQRA01000083.1"/>
</dbReference>
<dbReference type="STRING" id="1007103.GCA_000213315_00435"/>
<dbReference type="InterPro" id="IPR004547">
    <property type="entry name" value="Glucosamine6P_isomerase"/>
</dbReference>
<dbReference type="EMBL" id="LQRA01000083">
    <property type="protein sequence ID" value="KZE73978.1"/>
    <property type="molecule type" value="Genomic_DNA"/>
</dbReference>
<dbReference type="PANTHER" id="PTHR11280">
    <property type="entry name" value="GLUCOSAMINE-6-PHOSPHATE ISOMERASE"/>
    <property type="match status" value="1"/>
</dbReference>
<evidence type="ECO:0000313" key="3">
    <source>
        <dbReference type="EMBL" id="KZE73978.1"/>
    </source>
</evidence>
<dbReference type="GO" id="GO:0006046">
    <property type="term" value="P:N-acetylglucosamine catabolic process"/>
    <property type="evidence" value="ECO:0007669"/>
    <property type="project" value="TreeGrafter"/>
</dbReference>
<dbReference type="GO" id="GO:0006043">
    <property type="term" value="P:glucosamine catabolic process"/>
    <property type="evidence" value="ECO:0007669"/>
    <property type="project" value="TreeGrafter"/>
</dbReference>
<evidence type="ECO:0000256" key="1">
    <source>
        <dbReference type="ARBA" id="ARBA00023277"/>
    </source>
</evidence>
<keyword evidence="1" id="KW-0119">Carbohydrate metabolism</keyword>
<gene>
    <name evidence="3" type="ORF">AV654_30880</name>
</gene>
<dbReference type="Proteomes" id="UP000076563">
    <property type="component" value="Unassembled WGS sequence"/>
</dbReference>
<dbReference type="eggNOG" id="COG0363">
    <property type="taxonomic scope" value="Bacteria"/>
</dbReference>
<dbReference type="GO" id="GO:0005737">
    <property type="term" value="C:cytoplasm"/>
    <property type="evidence" value="ECO:0007669"/>
    <property type="project" value="TreeGrafter"/>
</dbReference>
<dbReference type="AlphaFoldDB" id="A0A163UWR9"/>
<dbReference type="GO" id="GO:0042802">
    <property type="term" value="F:identical protein binding"/>
    <property type="evidence" value="ECO:0007669"/>
    <property type="project" value="TreeGrafter"/>
</dbReference>
<evidence type="ECO:0000313" key="4">
    <source>
        <dbReference type="Proteomes" id="UP000076563"/>
    </source>
</evidence>
<dbReference type="InterPro" id="IPR037171">
    <property type="entry name" value="NagB/RpiA_transferase-like"/>
</dbReference>
<dbReference type="GO" id="GO:0005975">
    <property type="term" value="P:carbohydrate metabolic process"/>
    <property type="evidence" value="ECO:0007669"/>
    <property type="project" value="InterPro"/>
</dbReference>
<accession>A0A163UWR9</accession>
<dbReference type="InterPro" id="IPR006148">
    <property type="entry name" value="Glc/Gal-6P_isomerase"/>
</dbReference>
<sequence>MKQWTIEQVTAEAYDTREAMGQAAAQRLAEAIRTKLQEKETIAVVFASAPSQNEFLRSLRTIDSVAWERIRCYHLDEYVGLPTEAPQSFATYLRSELFAFRTPLEFYALNGLNDPAEECVRYTKLLERHPIDIACIGIGENGHIAFNDPHVADFADPARIKKVGLDETSRRQQVNDGCFPQLDTVPREALTLTIPTIVSASHIICTVPGQRKSDAVHRTLFGPVDLSCPASILRRSARCDMFLDFASASRIASQ</sequence>
<reference evidence="4" key="1">
    <citation type="submission" date="2016-01" db="EMBL/GenBank/DDBJ databases">
        <title>Draft genome of Chromobacterium sp. F49.</title>
        <authorList>
            <person name="Hong K.W."/>
        </authorList>
    </citation>
    <scope>NUCLEOTIDE SEQUENCE [LARGE SCALE GENOMIC DNA]</scope>
    <source>
        <strain evidence="4">M63</strain>
    </source>
</reference>
<dbReference type="GO" id="GO:0019262">
    <property type="term" value="P:N-acetylneuraminate catabolic process"/>
    <property type="evidence" value="ECO:0007669"/>
    <property type="project" value="TreeGrafter"/>
</dbReference>
<dbReference type="GO" id="GO:0004342">
    <property type="term" value="F:glucosamine-6-phosphate deaminase activity"/>
    <property type="evidence" value="ECO:0007669"/>
    <property type="project" value="InterPro"/>
</dbReference>
<dbReference type="Gene3D" id="3.40.50.1360">
    <property type="match status" value="1"/>
</dbReference>
<proteinExistence type="predicted"/>
<dbReference type="SUPFAM" id="SSF100950">
    <property type="entry name" value="NagB/RpiA/CoA transferase-like"/>
    <property type="match status" value="1"/>
</dbReference>
<comment type="caution">
    <text evidence="3">The sequence shown here is derived from an EMBL/GenBank/DDBJ whole genome shotgun (WGS) entry which is preliminary data.</text>
</comment>
<dbReference type="OrthoDB" id="9791139at2"/>
<feature type="domain" description="Glucosamine/galactosamine-6-phosphate isomerase" evidence="2">
    <location>
        <begin position="16"/>
        <end position="235"/>
    </location>
</feature>
<protein>
    <submittedName>
        <fullName evidence="3">Glucosamine-6-phosphate deaminase</fullName>
    </submittedName>
</protein>